<gene>
    <name evidence="1" type="ORF">DPMN_118149</name>
</gene>
<dbReference type="Proteomes" id="UP000828390">
    <property type="component" value="Unassembled WGS sequence"/>
</dbReference>
<reference evidence="1" key="1">
    <citation type="journal article" date="2019" name="bioRxiv">
        <title>The Genome of the Zebra Mussel, Dreissena polymorpha: A Resource for Invasive Species Research.</title>
        <authorList>
            <person name="McCartney M.A."/>
            <person name="Auch B."/>
            <person name="Kono T."/>
            <person name="Mallez S."/>
            <person name="Zhang Y."/>
            <person name="Obille A."/>
            <person name="Becker A."/>
            <person name="Abrahante J.E."/>
            <person name="Garbe J."/>
            <person name="Badalamenti J.P."/>
            <person name="Herman A."/>
            <person name="Mangelson H."/>
            <person name="Liachko I."/>
            <person name="Sullivan S."/>
            <person name="Sone E.D."/>
            <person name="Koren S."/>
            <person name="Silverstein K.A.T."/>
            <person name="Beckman K.B."/>
            <person name="Gohl D.M."/>
        </authorList>
    </citation>
    <scope>NUCLEOTIDE SEQUENCE</scope>
    <source>
        <strain evidence="1">Duluth1</strain>
        <tissue evidence="1">Whole animal</tissue>
    </source>
</reference>
<dbReference type="EMBL" id="JAIWYP010000005">
    <property type="protein sequence ID" value="KAH3816631.1"/>
    <property type="molecule type" value="Genomic_DNA"/>
</dbReference>
<protein>
    <submittedName>
        <fullName evidence="1">Uncharacterized protein</fullName>
    </submittedName>
</protein>
<comment type="caution">
    <text evidence="1">The sequence shown here is derived from an EMBL/GenBank/DDBJ whole genome shotgun (WGS) entry which is preliminary data.</text>
</comment>
<dbReference type="AlphaFoldDB" id="A0A9D4GFX1"/>
<keyword evidence="2" id="KW-1185">Reference proteome</keyword>
<proteinExistence type="predicted"/>
<evidence type="ECO:0000313" key="2">
    <source>
        <dbReference type="Proteomes" id="UP000828390"/>
    </source>
</evidence>
<organism evidence="1 2">
    <name type="scientific">Dreissena polymorpha</name>
    <name type="common">Zebra mussel</name>
    <name type="synonym">Mytilus polymorpha</name>
    <dbReference type="NCBI Taxonomy" id="45954"/>
    <lineage>
        <taxon>Eukaryota</taxon>
        <taxon>Metazoa</taxon>
        <taxon>Spiralia</taxon>
        <taxon>Lophotrochozoa</taxon>
        <taxon>Mollusca</taxon>
        <taxon>Bivalvia</taxon>
        <taxon>Autobranchia</taxon>
        <taxon>Heteroconchia</taxon>
        <taxon>Euheterodonta</taxon>
        <taxon>Imparidentia</taxon>
        <taxon>Neoheterodontei</taxon>
        <taxon>Myida</taxon>
        <taxon>Dreissenoidea</taxon>
        <taxon>Dreissenidae</taxon>
        <taxon>Dreissena</taxon>
    </lineage>
</organism>
<name>A0A9D4GFX1_DREPO</name>
<evidence type="ECO:0000313" key="1">
    <source>
        <dbReference type="EMBL" id="KAH3816631.1"/>
    </source>
</evidence>
<sequence length="101" mass="11321">MASLRLFAGEKANNHSTTFRHSARDCGSLPGTKERVMGFRGLSLSSADAATDKVALSRNYFKQQTIENDRNQYLECSHTGDQTSDLQIIRWTPHPLHISDL</sequence>
<reference evidence="1" key="2">
    <citation type="submission" date="2020-11" db="EMBL/GenBank/DDBJ databases">
        <authorList>
            <person name="McCartney M.A."/>
            <person name="Auch B."/>
            <person name="Kono T."/>
            <person name="Mallez S."/>
            <person name="Becker A."/>
            <person name="Gohl D.M."/>
            <person name="Silverstein K.A.T."/>
            <person name="Koren S."/>
            <person name="Bechman K.B."/>
            <person name="Herman A."/>
            <person name="Abrahante J.E."/>
            <person name="Garbe J."/>
        </authorList>
    </citation>
    <scope>NUCLEOTIDE SEQUENCE</scope>
    <source>
        <strain evidence="1">Duluth1</strain>
        <tissue evidence="1">Whole animal</tissue>
    </source>
</reference>
<accession>A0A9D4GFX1</accession>